<proteinExistence type="predicted"/>
<dbReference type="PANTHER" id="PTHR12126:SF11">
    <property type="entry name" value="NADH DEHYDROGENASE [UBIQUINONE] 1 ALPHA SUBCOMPLEX SUBUNIT 9, MITOCHONDRIAL"/>
    <property type="match status" value="1"/>
</dbReference>
<dbReference type="Pfam" id="PF01370">
    <property type="entry name" value="Epimerase"/>
    <property type="match status" value="1"/>
</dbReference>
<feature type="domain" description="NAD-dependent epimerase/dehydratase" evidence="1">
    <location>
        <begin position="13"/>
        <end position="222"/>
    </location>
</feature>
<name>A0ABW0P1R7_9HYPH</name>
<dbReference type="InterPro" id="IPR051207">
    <property type="entry name" value="ComplexI_NDUFA9_subunit"/>
</dbReference>
<dbReference type="RefSeq" id="WP_066721215.1">
    <property type="nucleotide sequence ID" value="NZ_JBHSLU010000038.1"/>
</dbReference>
<evidence type="ECO:0000313" key="3">
    <source>
        <dbReference type="Proteomes" id="UP001596060"/>
    </source>
</evidence>
<dbReference type="SUPFAM" id="SSF51735">
    <property type="entry name" value="NAD(P)-binding Rossmann-fold domains"/>
    <property type="match status" value="1"/>
</dbReference>
<evidence type="ECO:0000313" key="2">
    <source>
        <dbReference type="EMBL" id="MFC5506298.1"/>
    </source>
</evidence>
<dbReference type="Proteomes" id="UP001596060">
    <property type="component" value="Unassembled WGS sequence"/>
</dbReference>
<dbReference type="InterPro" id="IPR036291">
    <property type="entry name" value="NAD(P)-bd_dom_sf"/>
</dbReference>
<accession>A0ABW0P1R7</accession>
<evidence type="ECO:0000259" key="1">
    <source>
        <dbReference type="Pfam" id="PF01370"/>
    </source>
</evidence>
<dbReference type="CDD" id="cd05271">
    <property type="entry name" value="NDUFA9_like_SDR_a"/>
    <property type="match status" value="1"/>
</dbReference>
<organism evidence="2 3">
    <name type="scientific">Bosea massiliensis</name>
    <dbReference type="NCBI Taxonomy" id="151419"/>
    <lineage>
        <taxon>Bacteria</taxon>
        <taxon>Pseudomonadati</taxon>
        <taxon>Pseudomonadota</taxon>
        <taxon>Alphaproteobacteria</taxon>
        <taxon>Hyphomicrobiales</taxon>
        <taxon>Boseaceae</taxon>
        <taxon>Bosea</taxon>
    </lineage>
</organism>
<protein>
    <submittedName>
        <fullName evidence="2">Complex I NDUFA9 subunit family protein</fullName>
    </submittedName>
</protein>
<dbReference type="InterPro" id="IPR001509">
    <property type="entry name" value="Epimerase_deHydtase"/>
</dbReference>
<dbReference type="Gene3D" id="3.40.50.720">
    <property type="entry name" value="NAD(P)-binding Rossmann-like Domain"/>
    <property type="match status" value="1"/>
</dbReference>
<dbReference type="EMBL" id="JBHSLU010000038">
    <property type="protein sequence ID" value="MFC5506298.1"/>
    <property type="molecule type" value="Genomic_DNA"/>
</dbReference>
<sequence>MANDLSLPSQQLVTVFGGSGFVGRHVVRALVKRGYRVRVAVRRPDLAGFLQPLGMVGQIHAVQANLRYPDSVAAAVKGASAVVNLVGILQEGGRQNFAAVQANGARVIAQACAAAGIARLVHISAIGADAGSKSLYARSKAEGEAAVLAAVPGAVILRPSIVFGPEDGFFNRFAALARMLPALPLVGGGDTRFQPVFVGDVAEAVARGVDGVVTGGRIYELGGAEVKSFRELLAYICEVIDRKRLLLPLPFPLARIQAGVFEILDTLTLGLLPDAIKLTRDQVTLLESDNVVSAAAVAEGRSFEGLGIAPVSVEAIVPSYLWRFRKTGQFDTARAE</sequence>
<gene>
    <name evidence="2" type="ORF">ACFPN9_13620</name>
</gene>
<dbReference type="PANTHER" id="PTHR12126">
    <property type="entry name" value="NADH-UBIQUINONE OXIDOREDUCTASE 39 KDA SUBUNIT-RELATED"/>
    <property type="match status" value="1"/>
</dbReference>
<reference evidence="3" key="1">
    <citation type="journal article" date="2019" name="Int. J. Syst. Evol. Microbiol.">
        <title>The Global Catalogue of Microorganisms (GCM) 10K type strain sequencing project: providing services to taxonomists for standard genome sequencing and annotation.</title>
        <authorList>
            <consortium name="The Broad Institute Genomics Platform"/>
            <consortium name="The Broad Institute Genome Sequencing Center for Infectious Disease"/>
            <person name="Wu L."/>
            <person name="Ma J."/>
        </authorList>
    </citation>
    <scope>NUCLEOTIDE SEQUENCE [LARGE SCALE GENOMIC DNA]</scope>
    <source>
        <strain evidence="3">CCUG 43117</strain>
    </source>
</reference>
<comment type="caution">
    <text evidence="2">The sequence shown here is derived from an EMBL/GenBank/DDBJ whole genome shotgun (WGS) entry which is preliminary data.</text>
</comment>
<keyword evidence="3" id="KW-1185">Reference proteome</keyword>